<dbReference type="KEGG" id="spar:SPRG_00214"/>
<evidence type="ECO:0000313" key="3">
    <source>
        <dbReference type="EMBL" id="KDO35365.1"/>
    </source>
</evidence>
<dbReference type="GeneID" id="24122866"/>
<feature type="compositionally biased region" description="Low complexity" evidence="2">
    <location>
        <begin position="1225"/>
        <end position="1238"/>
    </location>
</feature>
<dbReference type="InterPro" id="IPR016024">
    <property type="entry name" value="ARM-type_fold"/>
</dbReference>
<dbReference type="PANTHER" id="PTHR23315">
    <property type="entry name" value="U BOX DOMAIN-CONTAINING"/>
    <property type="match status" value="1"/>
</dbReference>
<dbReference type="RefSeq" id="XP_012193711.1">
    <property type="nucleotide sequence ID" value="XM_012338321.1"/>
</dbReference>
<dbReference type="SMART" id="SM00185">
    <property type="entry name" value="ARM"/>
    <property type="match status" value="12"/>
</dbReference>
<feature type="region of interest" description="Disordered" evidence="2">
    <location>
        <begin position="1202"/>
        <end position="1238"/>
    </location>
</feature>
<dbReference type="Gene3D" id="1.25.10.10">
    <property type="entry name" value="Leucine-rich Repeat Variant"/>
    <property type="match status" value="4"/>
</dbReference>
<dbReference type="OMA" id="VETNCAC"/>
<dbReference type="PROSITE" id="PS50176">
    <property type="entry name" value="ARM_REPEAT"/>
    <property type="match status" value="1"/>
</dbReference>
<dbReference type="Proteomes" id="UP000030745">
    <property type="component" value="Unassembled WGS sequence"/>
</dbReference>
<organism evidence="3 4">
    <name type="scientific">Saprolegnia parasitica (strain CBS 223.65)</name>
    <dbReference type="NCBI Taxonomy" id="695850"/>
    <lineage>
        <taxon>Eukaryota</taxon>
        <taxon>Sar</taxon>
        <taxon>Stramenopiles</taxon>
        <taxon>Oomycota</taxon>
        <taxon>Saprolegniomycetes</taxon>
        <taxon>Saprolegniales</taxon>
        <taxon>Saprolegniaceae</taxon>
        <taxon>Saprolegnia</taxon>
    </lineage>
</organism>
<dbReference type="InterPro" id="IPR011989">
    <property type="entry name" value="ARM-like"/>
</dbReference>
<evidence type="ECO:0000256" key="1">
    <source>
        <dbReference type="PROSITE-ProRule" id="PRU00259"/>
    </source>
</evidence>
<reference evidence="3 4" key="1">
    <citation type="journal article" date="2013" name="PLoS Genet.">
        <title>Distinctive expansion of potential virulence genes in the genome of the oomycete fish pathogen Saprolegnia parasitica.</title>
        <authorList>
            <person name="Jiang R.H."/>
            <person name="de Bruijn I."/>
            <person name="Haas B.J."/>
            <person name="Belmonte R."/>
            <person name="Lobach L."/>
            <person name="Christie J."/>
            <person name="van den Ackerveken G."/>
            <person name="Bottin A."/>
            <person name="Bulone V."/>
            <person name="Diaz-Moreno S.M."/>
            <person name="Dumas B."/>
            <person name="Fan L."/>
            <person name="Gaulin E."/>
            <person name="Govers F."/>
            <person name="Grenville-Briggs L.J."/>
            <person name="Horner N.R."/>
            <person name="Levin J.Z."/>
            <person name="Mammella M."/>
            <person name="Meijer H.J."/>
            <person name="Morris P."/>
            <person name="Nusbaum C."/>
            <person name="Oome S."/>
            <person name="Phillips A.J."/>
            <person name="van Rooyen D."/>
            <person name="Rzeszutek E."/>
            <person name="Saraiva M."/>
            <person name="Secombes C.J."/>
            <person name="Seidl M.F."/>
            <person name="Snel B."/>
            <person name="Stassen J.H."/>
            <person name="Sykes S."/>
            <person name="Tripathy S."/>
            <person name="van den Berg H."/>
            <person name="Vega-Arreguin J.C."/>
            <person name="Wawra S."/>
            <person name="Young S.K."/>
            <person name="Zeng Q."/>
            <person name="Dieguez-Uribeondo J."/>
            <person name="Russ C."/>
            <person name="Tyler B.M."/>
            <person name="van West P."/>
        </authorList>
    </citation>
    <scope>NUCLEOTIDE SEQUENCE [LARGE SCALE GENOMIC DNA]</scope>
    <source>
        <strain evidence="3 4">CBS 223.65</strain>
    </source>
</reference>
<protein>
    <submittedName>
        <fullName evidence="3">Uncharacterized protein</fullName>
    </submittedName>
</protein>
<dbReference type="EMBL" id="KK583189">
    <property type="protein sequence ID" value="KDO35365.1"/>
    <property type="molecule type" value="Genomic_DNA"/>
</dbReference>
<feature type="compositionally biased region" description="Basic residues" evidence="2">
    <location>
        <begin position="1213"/>
        <end position="1224"/>
    </location>
</feature>
<dbReference type="AlphaFoldDB" id="A0A067D1J0"/>
<dbReference type="InterPro" id="IPR000225">
    <property type="entry name" value="Armadillo"/>
</dbReference>
<proteinExistence type="predicted"/>
<keyword evidence="4" id="KW-1185">Reference proteome</keyword>
<sequence length="1269" mass="139986">MIAPRCAQNMEQRLAALRRDQEIDGLRVYLIKYNLFPRNRDPRNSPIRIEELKELVKHWKLHRQRGFWRDHPEKDDLVRALLQHIKTEATNKKRRQDAQEKFRKVNEVDEYQPSTADLAQEENEHSIQMLSESAPPSMGDLFYTRGQYDEGLIYLSRMDKSKQRQKLLNSQSDSSLAKSVAATQHAHQLAKGLVANIEHEKDVSANFSRDMKLKCAEGLYNVSCYVNNELQMLAENAIPILTGLIKSPPTIDDTHIRLYCAATLQNLTTHHAARTLMVEQGAIAALLELAHTNNGTTKLYCAHALYRFSGDEEAQCRLVHDGCVLVLLQMLSLPNEEIKELAMKSLINLSVVPRSTSSDTVMSALISLVKADRPDSNMVCARGLLNMSIMATTRANIVEDGALLALKILCSYRNVAVSQLASCVLCNLAAVRANQESMLKNGALAVLLELFNLPQFHRKPTPELESAPSFDYRRFYAKRAKMSDPNYIGNASMTGDELAIVDIHMQCATTLAYFSCNPKLQARVVGANFVPRLLLLLELKHDETTRYVSLSLSNLASHAASRVQMVQDGAVAPLIGLMSAPDMLVKQDCVVALCNLMLHPETYKEMVDDGVVPALVAYSEDDHPEIQKSCAFALLSLAMDGSMKSKLVEQGVIVALMNLADRCIKLPELRAACLCALYHLSMDGTNAIALFKEGTQSVAIAMLHEPIQDKQAASLSHRMFMHALALLSNMANHEASRHILVDDGAVDSVLHFIQVNSVVKDKASAALLARAQAYAASMLCKLADAAMEHAGYFTALLALASSPTIVTTSSNRTDLSGTITTLRCALAFANMSCSMRGRRLLGKRGEVAAGLNAMMRTGHHETQMCAAIGLCNLAIERGSLKGRVWAESTVSDFIVVALLRVNSDKTKVICAKVLFNLLAHEDTREKLIVDGALYALIKLAKLDMEDIRQLCLRSIYNISLEPAKVPRLVDMEIVRILSGMYAQDYSKEMKRLICGILSNVSAVAGHELQLLHEGALSILTALVKTRDPETRVYCAHVLYNVTCNVDVRDLVLKDDGHVIGLLISLTRAESKDIRRYSAGAIANLSAIRAGVDAMTRDAMVPALCDLLQRLSCDITLGLCVTALRNLMTEPANQLQLVACHGVQILSVLMASANDADIGPACAELLCLLCRNPGVEMDLVNDGIVRALHAIAKQQSAYAKALAGAHPSPSRGARGCRKKRSRCSMRRASTSSRASAYSPRTPSAMRRCWPTVSWRRSWRWSWTTTTRVRR</sequence>
<gene>
    <name evidence="3" type="ORF">SPRG_00214</name>
</gene>
<name>A0A067D1J0_SAPPC</name>
<dbReference type="PANTHER" id="PTHR23315:SF7">
    <property type="entry name" value="U-BOX DOMAIN-CONTAINING PROTEIN 4"/>
    <property type="match status" value="1"/>
</dbReference>
<evidence type="ECO:0000256" key="2">
    <source>
        <dbReference type="SAM" id="MobiDB-lite"/>
    </source>
</evidence>
<dbReference type="STRING" id="695850.A0A067D1J0"/>
<evidence type="ECO:0000313" key="4">
    <source>
        <dbReference type="Proteomes" id="UP000030745"/>
    </source>
</evidence>
<feature type="repeat" description="ARM" evidence="1">
    <location>
        <begin position="236"/>
        <end position="282"/>
    </location>
</feature>
<dbReference type="Pfam" id="PF00514">
    <property type="entry name" value="Arm"/>
    <property type="match status" value="1"/>
</dbReference>
<dbReference type="VEuPathDB" id="FungiDB:SPRG_00214"/>
<dbReference type="SUPFAM" id="SSF48371">
    <property type="entry name" value="ARM repeat"/>
    <property type="match status" value="3"/>
</dbReference>
<dbReference type="OrthoDB" id="7537227at2759"/>
<accession>A0A067D1J0</accession>